<reference evidence="1" key="1">
    <citation type="journal article" date="2020" name="New Phytol.">
        <title>Comparative genomics reveals dynamic genome evolution in host specialist ectomycorrhizal fungi.</title>
        <authorList>
            <person name="Lofgren L.A."/>
            <person name="Nguyen N.H."/>
            <person name="Vilgalys R."/>
            <person name="Ruytinx J."/>
            <person name="Liao H.L."/>
            <person name="Branco S."/>
            <person name="Kuo A."/>
            <person name="LaButti K."/>
            <person name="Lipzen A."/>
            <person name="Andreopoulos W."/>
            <person name="Pangilinan J."/>
            <person name="Riley R."/>
            <person name="Hundley H."/>
            <person name="Na H."/>
            <person name="Barry K."/>
            <person name="Grigoriev I.V."/>
            <person name="Stajich J.E."/>
            <person name="Kennedy P.G."/>
        </authorList>
    </citation>
    <scope>NUCLEOTIDE SEQUENCE</scope>
    <source>
        <strain evidence="1">FC203</strain>
    </source>
</reference>
<dbReference type="Proteomes" id="UP001195769">
    <property type="component" value="Unassembled WGS sequence"/>
</dbReference>
<dbReference type="GeneID" id="64670385"/>
<evidence type="ECO:0000313" key="1">
    <source>
        <dbReference type="EMBL" id="KAG1891539.1"/>
    </source>
</evidence>
<name>A0AAD4HEE6_9AGAM</name>
<sequence>YKHVFTSPSSVDKEPKATRSGNAYLHGMKCVTQGSLAYIATQARTFDCTCFLSLISSSVFSRTDTVTDSENFYHSILDLLEDPDESEEVADLMTWWTRRIFPNSSSSLRSISKNSALSKIREKRAAL</sequence>
<protein>
    <submittedName>
        <fullName evidence="1">Uncharacterized protein</fullName>
    </submittedName>
</protein>
<keyword evidence="2" id="KW-1185">Reference proteome</keyword>
<organism evidence="1 2">
    <name type="scientific">Suillus fuscotomentosus</name>
    <dbReference type="NCBI Taxonomy" id="1912939"/>
    <lineage>
        <taxon>Eukaryota</taxon>
        <taxon>Fungi</taxon>
        <taxon>Dikarya</taxon>
        <taxon>Basidiomycota</taxon>
        <taxon>Agaricomycotina</taxon>
        <taxon>Agaricomycetes</taxon>
        <taxon>Agaricomycetidae</taxon>
        <taxon>Boletales</taxon>
        <taxon>Suillineae</taxon>
        <taxon>Suillaceae</taxon>
        <taxon>Suillus</taxon>
    </lineage>
</organism>
<dbReference type="InterPro" id="IPR046521">
    <property type="entry name" value="DUF6698"/>
</dbReference>
<gene>
    <name evidence="1" type="ORF">F5891DRAFT_964425</name>
</gene>
<dbReference type="EMBL" id="JABBWK010000130">
    <property type="protein sequence ID" value="KAG1891539.1"/>
    <property type="molecule type" value="Genomic_DNA"/>
</dbReference>
<feature type="non-terminal residue" evidence="1">
    <location>
        <position position="1"/>
    </location>
</feature>
<evidence type="ECO:0000313" key="2">
    <source>
        <dbReference type="Proteomes" id="UP001195769"/>
    </source>
</evidence>
<dbReference type="AlphaFoldDB" id="A0AAD4HEE6"/>
<comment type="caution">
    <text evidence="1">The sequence shown here is derived from an EMBL/GenBank/DDBJ whole genome shotgun (WGS) entry which is preliminary data.</text>
</comment>
<proteinExistence type="predicted"/>
<dbReference type="RefSeq" id="XP_041218015.1">
    <property type="nucleotide sequence ID" value="XM_041376087.1"/>
</dbReference>
<dbReference type="Pfam" id="PF20414">
    <property type="entry name" value="DUF6698"/>
    <property type="match status" value="1"/>
</dbReference>
<accession>A0AAD4HEE6</accession>